<dbReference type="RefSeq" id="WP_340344685.1">
    <property type="nucleotide sequence ID" value="NZ_JBBKZT010000011.1"/>
</dbReference>
<accession>A0ABU8WPT7</accession>
<keyword evidence="1" id="KW-0732">Signal</keyword>
<proteinExistence type="predicted"/>
<comment type="caution">
    <text evidence="2">The sequence shown here is derived from an EMBL/GenBank/DDBJ whole genome shotgun (WGS) entry which is preliminary data.</text>
</comment>
<dbReference type="Proteomes" id="UP001385892">
    <property type="component" value="Unassembled WGS sequence"/>
</dbReference>
<evidence type="ECO:0000256" key="1">
    <source>
        <dbReference type="SAM" id="SignalP"/>
    </source>
</evidence>
<dbReference type="EMBL" id="JBBKZT010000011">
    <property type="protein sequence ID" value="MEJ8849553.1"/>
    <property type="molecule type" value="Genomic_DNA"/>
</dbReference>
<evidence type="ECO:0008006" key="4">
    <source>
        <dbReference type="Google" id="ProtNLM"/>
    </source>
</evidence>
<dbReference type="PROSITE" id="PS51257">
    <property type="entry name" value="PROKAR_LIPOPROTEIN"/>
    <property type="match status" value="1"/>
</dbReference>
<feature type="chain" id="PRO_5046120280" description="DUF3829 domain-containing protein" evidence="1">
    <location>
        <begin position="20"/>
        <end position="327"/>
    </location>
</feature>
<evidence type="ECO:0000313" key="2">
    <source>
        <dbReference type="EMBL" id="MEJ8849553.1"/>
    </source>
</evidence>
<reference evidence="2 3" key="1">
    <citation type="submission" date="2024-03" db="EMBL/GenBank/DDBJ databases">
        <title>Novel species of the genus Variovorax.</title>
        <authorList>
            <person name="Liu Q."/>
            <person name="Xin Y.-H."/>
        </authorList>
    </citation>
    <scope>NUCLEOTIDE SEQUENCE [LARGE SCALE GENOMIC DNA]</scope>
    <source>
        <strain evidence="2 3">KACC 18900</strain>
    </source>
</reference>
<keyword evidence="3" id="KW-1185">Reference proteome</keyword>
<organism evidence="2 3">
    <name type="scientific">Variovorax rhizosphaerae</name>
    <dbReference type="NCBI Taxonomy" id="1836200"/>
    <lineage>
        <taxon>Bacteria</taxon>
        <taxon>Pseudomonadati</taxon>
        <taxon>Pseudomonadota</taxon>
        <taxon>Betaproteobacteria</taxon>
        <taxon>Burkholderiales</taxon>
        <taxon>Comamonadaceae</taxon>
        <taxon>Variovorax</taxon>
    </lineage>
</organism>
<gene>
    <name evidence="2" type="ORF">WKW82_23085</name>
</gene>
<protein>
    <recommendedName>
        <fullName evidence="4">DUF3829 domain-containing protein</fullName>
    </recommendedName>
</protein>
<name>A0ABU8WPT7_9BURK</name>
<evidence type="ECO:0000313" key="3">
    <source>
        <dbReference type="Proteomes" id="UP001385892"/>
    </source>
</evidence>
<feature type="signal peptide" evidence="1">
    <location>
        <begin position="1"/>
        <end position="19"/>
    </location>
</feature>
<sequence length="327" mass="35301">MNKQRLVAFLFVLPCMLLAACQSIPNLSSWDRSTRDLGTAVAQGFDAAASVNADIGNRLKNVDDKDLAAYGERYSSAARDLTKSSQTYEQVFGAMADYSASLAAIAAASANSSNTVDAVSGTLNQLVSVVGATPLAGAGFELVKLFASEAIKVKAASDFSSAVRAADPVVEAVCTLLKNDLASLRKTLEFKDETIIATYSLPYDDRLEYRTALMKRRAALQKTIRNAATNESLSSVPETSEIQKVDLLLRDIDSWYVPFRQEVDQKLAARAKSEELIVQTIRAVDAWRASHASLAAAAQAKRLPEAAYLATLAIRIRELGTDIRKGK</sequence>